<name>A0A437KAL4_9BACI</name>
<dbReference type="AlphaFoldDB" id="A0A437KAL4"/>
<dbReference type="RefSeq" id="WP_127738407.1">
    <property type="nucleotide sequence ID" value="NZ_JARMUX010000002.1"/>
</dbReference>
<keyword evidence="1" id="KW-0175">Coiled coil</keyword>
<feature type="coiled-coil region" evidence="1">
    <location>
        <begin position="62"/>
        <end position="89"/>
    </location>
</feature>
<organism evidence="2 3">
    <name type="scientific">Niallia taxi</name>
    <dbReference type="NCBI Taxonomy" id="2499688"/>
    <lineage>
        <taxon>Bacteria</taxon>
        <taxon>Bacillati</taxon>
        <taxon>Bacillota</taxon>
        <taxon>Bacilli</taxon>
        <taxon>Bacillales</taxon>
        <taxon>Bacillaceae</taxon>
        <taxon>Niallia</taxon>
    </lineage>
</organism>
<protein>
    <submittedName>
        <fullName evidence="2">Uncharacterized protein</fullName>
    </submittedName>
</protein>
<evidence type="ECO:0000256" key="1">
    <source>
        <dbReference type="SAM" id="Coils"/>
    </source>
</evidence>
<dbReference type="GeneID" id="87617279"/>
<proteinExistence type="predicted"/>
<comment type="caution">
    <text evidence="2">The sequence shown here is derived from an EMBL/GenBank/DDBJ whole genome shotgun (WGS) entry which is preliminary data.</text>
</comment>
<keyword evidence="3" id="KW-1185">Reference proteome</keyword>
<accession>A0A437KAL4</accession>
<evidence type="ECO:0000313" key="3">
    <source>
        <dbReference type="Proteomes" id="UP000288024"/>
    </source>
</evidence>
<dbReference type="EMBL" id="RZTZ01000004">
    <property type="protein sequence ID" value="RVT62456.1"/>
    <property type="molecule type" value="Genomic_DNA"/>
</dbReference>
<reference evidence="2 3" key="1">
    <citation type="submission" date="2019-01" db="EMBL/GenBank/DDBJ databases">
        <title>Bacillus sp. M5HDSG1-1, whole genome shotgun sequence.</title>
        <authorList>
            <person name="Tuo L."/>
        </authorList>
    </citation>
    <scope>NUCLEOTIDE SEQUENCE [LARGE SCALE GENOMIC DNA]</scope>
    <source>
        <strain evidence="2 3">M5HDSG1-1</strain>
    </source>
</reference>
<dbReference type="Proteomes" id="UP000288024">
    <property type="component" value="Unassembled WGS sequence"/>
</dbReference>
<sequence length="105" mass="12024">MSPNRRLIDRENNIYPFRNNENYEIDTNNAEINKSGNSDVDVFVNVEIDTKPIAHAILCTLLATKKISKKEFEEALANLEEITKNHKNRIPGLRLFGPLNKNDSI</sequence>
<gene>
    <name evidence="2" type="ORF">EM808_11715</name>
</gene>
<evidence type="ECO:0000313" key="2">
    <source>
        <dbReference type="EMBL" id="RVT62456.1"/>
    </source>
</evidence>